<dbReference type="InterPro" id="IPR003961">
    <property type="entry name" value="FN3_dom"/>
</dbReference>
<gene>
    <name evidence="3" type="ORF">ACFOW3_28370</name>
</gene>
<proteinExistence type="predicted"/>
<dbReference type="CDD" id="cd00063">
    <property type="entry name" value="FN3"/>
    <property type="match status" value="1"/>
</dbReference>
<feature type="domain" description="Fibronectin type-III" evidence="2">
    <location>
        <begin position="181"/>
        <end position="269"/>
    </location>
</feature>
<dbReference type="InterPro" id="IPR013783">
    <property type="entry name" value="Ig-like_fold"/>
</dbReference>
<evidence type="ECO:0000256" key="1">
    <source>
        <dbReference type="SAM" id="SignalP"/>
    </source>
</evidence>
<comment type="caution">
    <text evidence="3">The sequence shown here is derived from an EMBL/GenBank/DDBJ whole genome shotgun (WGS) entry which is preliminary data.</text>
</comment>
<protein>
    <recommendedName>
        <fullName evidence="2">Fibronectin type-III domain-containing protein</fullName>
    </recommendedName>
</protein>
<organism evidence="3 4">
    <name type="scientific">Acidovorax facilis</name>
    <dbReference type="NCBI Taxonomy" id="12917"/>
    <lineage>
        <taxon>Bacteria</taxon>
        <taxon>Pseudomonadati</taxon>
        <taxon>Pseudomonadota</taxon>
        <taxon>Betaproteobacteria</taxon>
        <taxon>Burkholderiales</taxon>
        <taxon>Comamonadaceae</taxon>
        <taxon>Acidovorax</taxon>
    </lineage>
</organism>
<dbReference type="RefSeq" id="WP_252635614.1">
    <property type="nucleotide sequence ID" value="NZ_JAMXAX010000022.1"/>
</dbReference>
<reference evidence="4" key="1">
    <citation type="journal article" date="2019" name="Int. J. Syst. Evol. Microbiol.">
        <title>The Global Catalogue of Microorganisms (GCM) 10K type strain sequencing project: providing services to taxonomists for standard genome sequencing and annotation.</title>
        <authorList>
            <consortium name="The Broad Institute Genomics Platform"/>
            <consortium name="The Broad Institute Genome Sequencing Center for Infectious Disease"/>
            <person name="Wu L."/>
            <person name="Ma J."/>
        </authorList>
    </citation>
    <scope>NUCLEOTIDE SEQUENCE [LARGE SCALE GENOMIC DNA]</scope>
    <source>
        <strain evidence="4">CCUG 2113</strain>
    </source>
</reference>
<dbReference type="InterPro" id="IPR036116">
    <property type="entry name" value="FN3_sf"/>
</dbReference>
<dbReference type="SUPFAM" id="SSF49265">
    <property type="entry name" value="Fibronectin type III"/>
    <property type="match status" value="1"/>
</dbReference>
<feature type="chain" id="PRO_5046634454" description="Fibronectin type-III domain-containing protein" evidence="1">
    <location>
        <begin position="22"/>
        <end position="937"/>
    </location>
</feature>
<name>A0ABV8DJP6_9BURK</name>
<keyword evidence="4" id="KW-1185">Reference proteome</keyword>
<evidence type="ECO:0000313" key="4">
    <source>
        <dbReference type="Proteomes" id="UP001595693"/>
    </source>
</evidence>
<dbReference type="EMBL" id="JBHSAJ010000182">
    <property type="protein sequence ID" value="MFC3938541.1"/>
    <property type="molecule type" value="Genomic_DNA"/>
</dbReference>
<feature type="signal peptide" evidence="1">
    <location>
        <begin position="1"/>
        <end position="21"/>
    </location>
</feature>
<sequence>MSTKKAFLAALAFLATSAALAAPITVKNNSTSGRSIGLEIKTLSGTWVKSVPSILPGVTDTSNFTQVTIVSIKNNGSDSMCVYVSSAPTLCREQIGGASRQYNHTDGETYVVDKYVDPGCSAAPLGWGTGNICTANTAAASNGASQSLTNAAAGATGTATATCSAGTWSVSAPTCTASLASPVGLFATDGTNASSINTTWGAVAGASSYRLQYRKKGTPGWTDLATPTAASYDWTGVTDESIFEFQVRAESALGSSAWSALDAGNIRPKIAPVFVSQSGIPAKIGTGQSFSYSQIWRNTGSETWSGGSHGTGPDSPGDTSVWGAGFAAFSGSIATGSNTTTSLTATAPTTPGVYQLRRIFWKAGVPYGVASAAASVEVVGPPTCGGVSPSVATTYNANGTVTVSLQGPVSVETAIVKAWGEVSGQDDAKDYPMALNGPNWTATIPVADHLVVGESKINFAARVGNSLFTPVQCASSSVTFQQLPDPVVTLTPTVGSFDAGAGKAGFVAARRDGVFANIKVDLGAFSHLKTDIEFIDRGHADLGIPLNGASAGVDIPARLVESKLVPEVPAWSSQSVIVRVKYADPDAASQNKTWADTISVLVASSDMQVSATGTVGIPPTVNAQVHAGGSFDTAIHGPFLGGIRTVADGAAASGFVAVGSNGEWGASDLDYSRLYRAQLVAVARAVPPEGVTLIKPIEFLSAPFSLPVQLVRSLAATDGTLEEVVRVSWLAPADGGDGFTFDVYRDSTLISSGKSSVELDDIPPVRGQVYSYRVSAKLNTATSPEAQDPGHLPACFAPRVEDALVNGVMQAELVALSRWLQCVGDAVISVAFDGGGAQPVAFQIAAGSDYRHAAIDISGLADGNHTAVFSVGQAGGLLNGDRSQSFSFSINRAGLLPTDVTILHNGKPASDGVLTDSIGRFGIQLQGGSIDFAQPLN</sequence>
<evidence type="ECO:0000259" key="2">
    <source>
        <dbReference type="PROSITE" id="PS50853"/>
    </source>
</evidence>
<keyword evidence="1" id="KW-0732">Signal</keyword>
<accession>A0ABV8DJP6</accession>
<evidence type="ECO:0000313" key="3">
    <source>
        <dbReference type="EMBL" id="MFC3938541.1"/>
    </source>
</evidence>
<dbReference type="Proteomes" id="UP001595693">
    <property type="component" value="Unassembled WGS sequence"/>
</dbReference>
<dbReference type="Gene3D" id="2.60.40.10">
    <property type="entry name" value="Immunoglobulins"/>
    <property type="match status" value="2"/>
</dbReference>
<dbReference type="PROSITE" id="PS50853">
    <property type="entry name" value="FN3"/>
    <property type="match status" value="1"/>
</dbReference>